<comment type="caution">
    <text evidence="2">The sequence shown here is derived from an EMBL/GenBank/DDBJ whole genome shotgun (WGS) entry which is preliminary data.</text>
</comment>
<organism evidence="2 3">
    <name type="scientific">Herbaspirillum huttiense subsp. lycopersici</name>
    <dbReference type="NCBI Taxonomy" id="3074428"/>
    <lineage>
        <taxon>Bacteria</taxon>
        <taxon>Pseudomonadati</taxon>
        <taxon>Pseudomonadota</taxon>
        <taxon>Betaproteobacteria</taxon>
        <taxon>Burkholderiales</taxon>
        <taxon>Oxalobacteraceae</taxon>
        <taxon>Herbaspirillum</taxon>
    </lineage>
</organism>
<dbReference type="PANTHER" id="PTHR30199:SF0">
    <property type="entry name" value="INNER MEMBRANE PROTEIN YDCO"/>
    <property type="match status" value="1"/>
</dbReference>
<feature type="transmembrane region" description="Helical" evidence="1">
    <location>
        <begin position="223"/>
        <end position="245"/>
    </location>
</feature>
<feature type="transmembrane region" description="Helical" evidence="1">
    <location>
        <begin position="113"/>
        <end position="137"/>
    </location>
</feature>
<dbReference type="Pfam" id="PF03594">
    <property type="entry name" value="BenE"/>
    <property type="match status" value="1"/>
</dbReference>
<dbReference type="InterPro" id="IPR004711">
    <property type="entry name" value="Benzoate_Transporter"/>
</dbReference>
<feature type="transmembrane region" description="Helical" evidence="1">
    <location>
        <begin position="305"/>
        <end position="330"/>
    </location>
</feature>
<proteinExistence type="predicted"/>
<feature type="transmembrane region" description="Helical" evidence="1">
    <location>
        <begin position="367"/>
        <end position="399"/>
    </location>
</feature>
<keyword evidence="1" id="KW-1133">Transmembrane helix</keyword>
<dbReference type="PANTHER" id="PTHR30199">
    <property type="entry name" value="MFS FAMILY TRANSPORTER, PREDICTED SUBSTRATE BENZOATE"/>
    <property type="match status" value="1"/>
</dbReference>
<evidence type="ECO:0000313" key="2">
    <source>
        <dbReference type="EMBL" id="MDR9848909.1"/>
    </source>
</evidence>
<feature type="transmembrane region" description="Helical" evidence="1">
    <location>
        <begin position="265"/>
        <end position="293"/>
    </location>
</feature>
<feature type="transmembrane region" description="Helical" evidence="1">
    <location>
        <begin position="149"/>
        <end position="176"/>
    </location>
</feature>
<reference evidence="2" key="1">
    <citation type="submission" date="2023-09" db="EMBL/GenBank/DDBJ databases">
        <title>Description of first Herbaspirillum huttiense subsp. nephrolepsisexaltata and Herbaspirillum huttiense subsp. lycopersicon.</title>
        <authorList>
            <person name="Poudel M."/>
            <person name="Sharma A."/>
            <person name="Goss E."/>
            <person name="Tapia J.H."/>
            <person name="Harmon C.M."/>
            <person name="Jones J.B."/>
        </authorList>
    </citation>
    <scope>NUCLEOTIDE SEQUENCE</scope>
    <source>
        <strain evidence="2">SE1</strain>
    </source>
</reference>
<evidence type="ECO:0000313" key="3">
    <source>
        <dbReference type="Proteomes" id="UP001246576"/>
    </source>
</evidence>
<feature type="transmembrane region" description="Helical" evidence="1">
    <location>
        <begin position="62"/>
        <end position="82"/>
    </location>
</feature>
<keyword evidence="3" id="KW-1185">Reference proteome</keyword>
<keyword evidence="1" id="KW-0812">Transmembrane</keyword>
<gene>
    <name evidence="2" type="ORF">RI048_11820</name>
</gene>
<dbReference type="RefSeq" id="WP_227022583.1">
    <property type="nucleotide sequence ID" value="NZ_JAVLSJ010000005.1"/>
</dbReference>
<feature type="transmembrane region" description="Helical" evidence="1">
    <location>
        <begin position="25"/>
        <end position="50"/>
    </location>
</feature>
<protein>
    <submittedName>
        <fullName evidence="2">Benzoate/H(+) symporter BenE family transporter</fullName>
    </submittedName>
</protein>
<feature type="transmembrane region" description="Helical" evidence="1">
    <location>
        <begin position="182"/>
        <end position="202"/>
    </location>
</feature>
<accession>A0ABU2EL97</accession>
<keyword evidence="1" id="KW-0472">Membrane</keyword>
<dbReference type="NCBIfam" id="TIGR00843">
    <property type="entry name" value="benE"/>
    <property type="match status" value="1"/>
</dbReference>
<sequence>MPDLSCVRVVAFRKEASMVQRQGSLTAWVAGFLAVLISYAGPLVIFVQAAHAGQVPQSQLVSWVWGISMGAGVSGLLLSWWFRMPIITAWSAPGTALLLSLFPGVGMPEVVGAYLMAAVILIVIGVTGCFEKILAFIPKGIAAGMMAGILFQFGVQAFRSSVGAPLMVFAMLAAYLAGRRWWPRYGIVVVALTGFAVAFAGGRTELGALHLELAQPVFIAPHFSIGMFFSLTVPLVLVSLTGQFLPGMAVLQLAGYHPPTRAVVTGTALASLLTACFGGITIVLAAITAALCTGKDAHPEPGRRYIAGIANGVFYLIGGTFAASIVTLFAAFPKELIAALAGLALIGAIVSNIRLMSEDGSHAEPAVITFLATASGMTLFGLGAAFWGVVIGMAAHWLIGRPAQKK</sequence>
<name>A0ABU2EL97_9BURK</name>
<evidence type="ECO:0000256" key="1">
    <source>
        <dbReference type="SAM" id="Phobius"/>
    </source>
</evidence>
<feature type="transmembrane region" description="Helical" evidence="1">
    <location>
        <begin position="336"/>
        <end position="355"/>
    </location>
</feature>
<dbReference type="Proteomes" id="UP001246576">
    <property type="component" value="Unassembled WGS sequence"/>
</dbReference>
<dbReference type="EMBL" id="JAVLSJ010000005">
    <property type="protein sequence ID" value="MDR9848909.1"/>
    <property type="molecule type" value="Genomic_DNA"/>
</dbReference>